<keyword evidence="2" id="KW-1185">Reference proteome</keyword>
<protein>
    <submittedName>
        <fullName evidence="1">Uncharacterized protein</fullName>
    </submittedName>
</protein>
<dbReference type="Proteomes" id="UP000265618">
    <property type="component" value="Unassembled WGS sequence"/>
</dbReference>
<dbReference type="AlphaFoldDB" id="A0A391NWX3"/>
<proteinExistence type="predicted"/>
<feature type="non-terminal residue" evidence="1">
    <location>
        <position position="157"/>
    </location>
</feature>
<name>A0A391NWX3_9EUKA</name>
<reference evidence="1 2" key="1">
    <citation type="journal article" date="2018" name="PLoS ONE">
        <title>The draft genome of Kipferlia bialata reveals reductive genome evolution in fornicate parasites.</title>
        <authorList>
            <person name="Tanifuji G."/>
            <person name="Takabayashi S."/>
            <person name="Kume K."/>
            <person name="Takagi M."/>
            <person name="Nakayama T."/>
            <person name="Kamikawa R."/>
            <person name="Inagaki Y."/>
            <person name="Hashimoto T."/>
        </authorList>
    </citation>
    <scope>NUCLEOTIDE SEQUENCE [LARGE SCALE GENOMIC DNA]</scope>
    <source>
        <strain evidence="1">NY0173</strain>
    </source>
</reference>
<dbReference type="EMBL" id="BDIP01011236">
    <property type="protein sequence ID" value="GCA65467.1"/>
    <property type="molecule type" value="Genomic_DNA"/>
</dbReference>
<evidence type="ECO:0000313" key="1">
    <source>
        <dbReference type="EMBL" id="GCA65467.1"/>
    </source>
</evidence>
<comment type="caution">
    <text evidence="1">The sequence shown here is derived from an EMBL/GenBank/DDBJ whole genome shotgun (WGS) entry which is preliminary data.</text>
</comment>
<evidence type="ECO:0000313" key="2">
    <source>
        <dbReference type="Proteomes" id="UP000265618"/>
    </source>
</evidence>
<organism evidence="1 2">
    <name type="scientific">Kipferlia bialata</name>
    <dbReference type="NCBI Taxonomy" id="797122"/>
    <lineage>
        <taxon>Eukaryota</taxon>
        <taxon>Metamonada</taxon>
        <taxon>Carpediemonas-like organisms</taxon>
        <taxon>Kipferlia</taxon>
    </lineage>
</organism>
<sequence length="157" mass="16733">MGREALSPTCVSLSTGGVYQSKISGDGLLRCPVGSVFRGVGDTTTTLQIAVRDWLCVPLPVDAVPYSIRGNTLVYTDTASTLQVMDLTPLLETHMLPAAEHYQKASVPWTSDGEDTQPFTPTLKGIVGQRLVAVALDEVSLDVVGVAEFDCGTCEWS</sequence>
<accession>A0A391NWX3</accession>
<gene>
    <name evidence="1" type="ORF">KIPB_017187</name>
</gene>